<evidence type="ECO:0000256" key="1">
    <source>
        <dbReference type="SAM" id="MobiDB-lite"/>
    </source>
</evidence>
<name>A0A7T8K8Z2_CALRO</name>
<dbReference type="EMBL" id="CP045896">
    <property type="protein sequence ID" value="QQP50603.1"/>
    <property type="molecule type" value="Genomic_DNA"/>
</dbReference>
<reference evidence="3" key="1">
    <citation type="submission" date="2021-01" db="EMBL/GenBank/DDBJ databases">
        <title>Caligus Genome Assembly.</title>
        <authorList>
            <person name="Gallardo-Escarate C."/>
        </authorList>
    </citation>
    <scope>NUCLEOTIDE SEQUENCE [LARGE SCALE GENOMIC DNA]</scope>
</reference>
<feature type="region of interest" description="Disordered" evidence="1">
    <location>
        <begin position="1"/>
        <end position="42"/>
    </location>
</feature>
<dbReference type="AlphaFoldDB" id="A0A7T8K8Z2"/>
<evidence type="ECO:0000313" key="2">
    <source>
        <dbReference type="EMBL" id="QQP50603.1"/>
    </source>
</evidence>
<accession>A0A7T8K8Z2</accession>
<keyword evidence="3" id="KW-1185">Reference proteome</keyword>
<evidence type="ECO:0000313" key="3">
    <source>
        <dbReference type="Proteomes" id="UP000595437"/>
    </source>
</evidence>
<dbReference type="Proteomes" id="UP000595437">
    <property type="component" value="Chromosome 7"/>
</dbReference>
<proteinExistence type="predicted"/>
<organism evidence="2 3">
    <name type="scientific">Caligus rogercresseyi</name>
    <name type="common">Sea louse</name>
    <dbReference type="NCBI Taxonomy" id="217165"/>
    <lineage>
        <taxon>Eukaryota</taxon>
        <taxon>Metazoa</taxon>
        <taxon>Ecdysozoa</taxon>
        <taxon>Arthropoda</taxon>
        <taxon>Crustacea</taxon>
        <taxon>Multicrustacea</taxon>
        <taxon>Hexanauplia</taxon>
        <taxon>Copepoda</taxon>
        <taxon>Siphonostomatoida</taxon>
        <taxon>Caligidae</taxon>
        <taxon>Caligus</taxon>
    </lineage>
</organism>
<sequence length="59" mass="6596">MQHLLVSHPPTQISDSFKPPFPSRESGERTTGDSWSPLRGVAPTSIPIRSHQVCIHYTQ</sequence>
<gene>
    <name evidence="2" type="ORF">FKW44_011652</name>
</gene>
<protein>
    <submittedName>
        <fullName evidence="2">Uncharacterized protein</fullName>
    </submittedName>
</protein>